<feature type="region of interest" description="Disordered" evidence="1">
    <location>
        <begin position="1"/>
        <end position="31"/>
    </location>
</feature>
<dbReference type="AlphaFoldDB" id="A0A183B493"/>
<accession>A0A183B493</accession>
<evidence type="ECO:0000313" key="2">
    <source>
        <dbReference type="WBParaSite" id="ECPE_0001406801-mRNA-1"/>
    </source>
</evidence>
<organism evidence="2">
    <name type="scientific">Echinostoma caproni</name>
    <dbReference type="NCBI Taxonomy" id="27848"/>
    <lineage>
        <taxon>Eukaryota</taxon>
        <taxon>Metazoa</taxon>
        <taxon>Spiralia</taxon>
        <taxon>Lophotrochozoa</taxon>
        <taxon>Platyhelminthes</taxon>
        <taxon>Trematoda</taxon>
        <taxon>Digenea</taxon>
        <taxon>Plagiorchiida</taxon>
        <taxon>Echinostomata</taxon>
        <taxon>Echinostomatoidea</taxon>
        <taxon>Echinostomatidae</taxon>
        <taxon>Echinostoma</taxon>
    </lineage>
</organism>
<reference evidence="2" key="1">
    <citation type="submission" date="2016-06" db="UniProtKB">
        <authorList>
            <consortium name="WormBaseParasite"/>
        </authorList>
    </citation>
    <scope>IDENTIFICATION</scope>
</reference>
<dbReference type="WBParaSite" id="ECPE_0001406801-mRNA-1">
    <property type="protein sequence ID" value="ECPE_0001406801-mRNA-1"/>
    <property type="gene ID" value="ECPE_0001406801"/>
</dbReference>
<protein>
    <submittedName>
        <fullName evidence="2">MAST4 kinase</fullName>
    </submittedName>
</protein>
<feature type="compositionally biased region" description="Polar residues" evidence="1">
    <location>
        <begin position="8"/>
        <end position="31"/>
    </location>
</feature>
<name>A0A183B493_9TREM</name>
<proteinExistence type="predicted"/>
<evidence type="ECO:0000256" key="1">
    <source>
        <dbReference type="SAM" id="MobiDB-lite"/>
    </source>
</evidence>
<sequence>LVHVDENTPITKSDSTHRATTNKIQSSSTESTDSALVSFFSQLPSVDDPSHTIPAQQQLVRRCSWQARSAVTKRTNLFRRANTQLLVDEKTSPTHSSPPWSPPRIAGLTRIPLPGLVPSPPLGPRFPGAQPVPGLFLPNDSLASALLAQRRKVGYTEEELFTAIGTGEQELTDTSVQTVEDSVNETAVLNPPGSETLTSP</sequence>